<dbReference type="Pfam" id="PF00072">
    <property type="entry name" value="Response_reg"/>
    <property type="match status" value="1"/>
</dbReference>
<organism evidence="10 11">
    <name type="scientific">Schleiferia thermophila</name>
    <dbReference type="NCBI Taxonomy" id="884107"/>
    <lineage>
        <taxon>Bacteria</taxon>
        <taxon>Pseudomonadati</taxon>
        <taxon>Bacteroidota</taxon>
        <taxon>Flavobacteriia</taxon>
        <taxon>Flavobacteriales</taxon>
        <taxon>Schleiferiaceae</taxon>
        <taxon>Schleiferia</taxon>
    </lineage>
</organism>
<evidence type="ECO:0000256" key="1">
    <source>
        <dbReference type="ARBA" id="ARBA00022553"/>
    </source>
</evidence>
<dbReference type="InterPro" id="IPR036388">
    <property type="entry name" value="WH-like_DNA-bd_sf"/>
</dbReference>
<dbReference type="SMART" id="SM00862">
    <property type="entry name" value="Trans_reg_C"/>
    <property type="match status" value="1"/>
</dbReference>
<dbReference type="RefSeq" id="WP_114365823.1">
    <property type="nucleotide sequence ID" value="NZ_BHZF01000001.1"/>
</dbReference>
<dbReference type="CDD" id="cd00383">
    <property type="entry name" value="trans_reg_C"/>
    <property type="match status" value="1"/>
</dbReference>
<evidence type="ECO:0000313" key="10">
    <source>
        <dbReference type="EMBL" id="RCX05493.1"/>
    </source>
</evidence>
<evidence type="ECO:0000259" key="9">
    <source>
        <dbReference type="PROSITE" id="PS51755"/>
    </source>
</evidence>
<dbReference type="PROSITE" id="PS50110">
    <property type="entry name" value="RESPONSE_REGULATORY"/>
    <property type="match status" value="1"/>
</dbReference>
<feature type="domain" description="OmpR/PhoB-type" evidence="9">
    <location>
        <begin position="129"/>
        <end position="227"/>
    </location>
</feature>
<keyword evidence="3" id="KW-0805">Transcription regulation</keyword>
<keyword evidence="4 7" id="KW-0238">DNA-binding</keyword>
<evidence type="ECO:0000256" key="3">
    <source>
        <dbReference type="ARBA" id="ARBA00023015"/>
    </source>
</evidence>
<dbReference type="AlphaFoldDB" id="A0A369A8M6"/>
<proteinExistence type="predicted"/>
<dbReference type="GO" id="GO:0005829">
    <property type="term" value="C:cytosol"/>
    <property type="evidence" value="ECO:0007669"/>
    <property type="project" value="TreeGrafter"/>
</dbReference>
<dbReference type="FunFam" id="1.10.10.10:FF:000005">
    <property type="entry name" value="Two-component system response regulator"/>
    <property type="match status" value="1"/>
</dbReference>
<keyword evidence="2" id="KW-0902">Two-component regulatory system</keyword>
<dbReference type="GO" id="GO:0006355">
    <property type="term" value="P:regulation of DNA-templated transcription"/>
    <property type="evidence" value="ECO:0007669"/>
    <property type="project" value="InterPro"/>
</dbReference>
<evidence type="ECO:0000256" key="4">
    <source>
        <dbReference type="ARBA" id="ARBA00023125"/>
    </source>
</evidence>
<evidence type="ECO:0000256" key="5">
    <source>
        <dbReference type="ARBA" id="ARBA00023163"/>
    </source>
</evidence>
<feature type="DNA-binding region" description="OmpR/PhoB-type" evidence="7">
    <location>
        <begin position="129"/>
        <end position="227"/>
    </location>
</feature>
<comment type="caution">
    <text evidence="10">The sequence shown here is derived from an EMBL/GenBank/DDBJ whole genome shotgun (WGS) entry which is preliminary data.</text>
</comment>
<dbReference type="InterPro" id="IPR011006">
    <property type="entry name" value="CheY-like_superfamily"/>
</dbReference>
<evidence type="ECO:0000313" key="11">
    <source>
        <dbReference type="Proteomes" id="UP000253517"/>
    </source>
</evidence>
<accession>A0A369A8M6</accession>
<dbReference type="PROSITE" id="PS51755">
    <property type="entry name" value="OMPR_PHOB"/>
    <property type="match status" value="1"/>
</dbReference>
<protein>
    <submittedName>
        <fullName evidence="10">DNA-binding response OmpR family regulator</fullName>
    </submittedName>
</protein>
<dbReference type="GO" id="GO:0000976">
    <property type="term" value="F:transcription cis-regulatory region binding"/>
    <property type="evidence" value="ECO:0007669"/>
    <property type="project" value="TreeGrafter"/>
</dbReference>
<feature type="modified residue" description="4-aspartylphosphate" evidence="6">
    <location>
        <position position="51"/>
    </location>
</feature>
<reference evidence="10 11" key="1">
    <citation type="submission" date="2018-07" db="EMBL/GenBank/DDBJ databases">
        <title>Genomic Encyclopedia of Type Strains, Phase IV (KMG-IV): sequencing the most valuable type-strain genomes for metagenomic binning, comparative biology and taxonomic classification.</title>
        <authorList>
            <person name="Goeker M."/>
        </authorList>
    </citation>
    <scope>NUCLEOTIDE SEQUENCE [LARGE SCALE GENOMIC DNA]</scope>
    <source>
        <strain evidence="10 11">DSM 21410</strain>
    </source>
</reference>
<dbReference type="GO" id="GO:0000156">
    <property type="term" value="F:phosphorelay response regulator activity"/>
    <property type="evidence" value="ECO:0007669"/>
    <property type="project" value="TreeGrafter"/>
</dbReference>
<dbReference type="SMART" id="SM00448">
    <property type="entry name" value="REC"/>
    <property type="match status" value="1"/>
</dbReference>
<evidence type="ECO:0000259" key="8">
    <source>
        <dbReference type="PROSITE" id="PS50110"/>
    </source>
</evidence>
<keyword evidence="5" id="KW-0804">Transcription</keyword>
<dbReference type="InterPro" id="IPR001789">
    <property type="entry name" value="Sig_transdc_resp-reg_receiver"/>
</dbReference>
<evidence type="ECO:0000256" key="7">
    <source>
        <dbReference type="PROSITE-ProRule" id="PRU01091"/>
    </source>
</evidence>
<dbReference type="PANTHER" id="PTHR48111:SF22">
    <property type="entry name" value="REGULATOR OF RPOS"/>
    <property type="match status" value="1"/>
</dbReference>
<dbReference type="SUPFAM" id="SSF52172">
    <property type="entry name" value="CheY-like"/>
    <property type="match status" value="1"/>
</dbReference>
<dbReference type="InterPro" id="IPR039420">
    <property type="entry name" value="WalR-like"/>
</dbReference>
<dbReference type="GO" id="GO:0032993">
    <property type="term" value="C:protein-DNA complex"/>
    <property type="evidence" value="ECO:0007669"/>
    <property type="project" value="TreeGrafter"/>
</dbReference>
<keyword evidence="11" id="KW-1185">Reference proteome</keyword>
<name>A0A369A8M6_9FLAO</name>
<dbReference type="Gene3D" id="3.40.50.2300">
    <property type="match status" value="1"/>
</dbReference>
<gene>
    <name evidence="10" type="ORF">DES35_101780</name>
</gene>
<feature type="domain" description="Response regulatory" evidence="8">
    <location>
        <begin position="2"/>
        <end position="116"/>
    </location>
</feature>
<sequence>MKILIVEDDPILNKNINDALTAENLITECVFDGILAGRILKKNTYDCIILDINLPGKNGFEVCKDFRQYNTDTPVIILTAFGDIEDKVQGFDCGADDYLTKPFFMRELILRVHSLLKRNKKNRTTDTSKSVLIADDIVLNNLQKKVHRQGKEINLTPREYQILLRLMEKKGEIVSKSELIKEIWGNSFNANTNIIEVYVNFLRNKLDKPFAKNTIKTKVGYGYYLDVK</sequence>
<dbReference type="Gene3D" id="6.10.250.690">
    <property type="match status" value="1"/>
</dbReference>
<evidence type="ECO:0000256" key="2">
    <source>
        <dbReference type="ARBA" id="ARBA00023012"/>
    </source>
</evidence>
<dbReference type="Pfam" id="PF00486">
    <property type="entry name" value="Trans_reg_C"/>
    <property type="match status" value="1"/>
</dbReference>
<dbReference type="Gene3D" id="1.10.10.10">
    <property type="entry name" value="Winged helix-like DNA-binding domain superfamily/Winged helix DNA-binding domain"/>
    <property type="match status" value="1"/>
</dbReference>
<dbReference type="EMBL" id="QPJS01000001">
    <property type="protein sequence ID" value="RCX05493.1"/>
    <property type="molecule type" value="Genomic_DNA"/>
</dbReference>
<dbReference type="InterPro" id="IPR001867">
    <property type="entry name" value="OmpR/PhoB-type_DNA-bd"/>
</dbReference>
<dbReference type="Proteomes" id="UP000253517">
    <property type="component" value="Unassembled WGS sequence"/>
</dbReference>
<keyword evidence="1 6" id="KW-0597">Phosphoprotein</keyword>
<evidence type="ECO:0000256" key="6">
    <source>
        <dbReference type="PROSITE-ProRule" id="PRU00169"/>
    </source>
</evidence>
<dbReference type="PANTHER" id="PTHR48111">
    <property type="entry name" value="REGULATOR OF RPOS"/>
    <property type="match status" value="1"/>
</dbReference>